<comment type="caution">
    <text evidence="2">The sequence shown here is derived from an EMBL/GenBank/DDBJ whole genome shotgun (WGS) entry which is preliminary data.</text>
</comment>
<dbReference type="CDD" id="cd02440">
    <property type="entry name" value="AdoMet_MTases"/>
    <property type="match status" value="1"/>
</dbReference>
<feature type="domain" description="Methyltransferase" evidence="1">
    <location>
        <begin position="37"/>
        <end position="130"/>
    </location>
</feature>
<dbReference type="PANTHER" id="PTHR43591">
    <property type="entry name" value="METHYLTRANSFERASE"/>
    <property type="match status" value="1"/>
</dbReference>
<proteinExistence type="predicted"/>
<dbReference type="EMBL" id="BAABHM010000002">
    <property type="protein sequence ID" value="GAA4687428.1"/>
    <property type="molecule type" value="Genomic_DNA"/>
</dbReference>
<evidence type="ECO:0000259" key="1">
    <source>
        <dbReference type="Pfam" id="PF13649"/>
    </source>
</evidence>
<reference evidence="3" key="1">
    <citation type="journal article" date="2019" name="Int. J. Syst. Evol. Microbiol.">
        <title>The Global Catalogue of Microorganisms (GCM) 10K type strain sequencing project: providing services to taxonomists for standard genome sequencing and annotation.</title>
        <authorList>
            <consortium name="The Broad Institute Genomics Platform"/>
            <consortium name="The Broad Institute Genome Sequencing Center for Infectious Disease"/>
            <person name="Wu L."/>
            <person name="Ma J."/>
        </authorList>
    </citation>
    <scope>NUCLEOTIDE SEQUENCE [LARGE SCALE GENOMIC DNA]</scope>
    <source>
        <strain evidence="3">JCM 17975</strain>
    </source>
</reference>
<dbReference type="SUPFAM" id="SSF53335">
    <property type="entry name" value="S-adenosyl-L-methionine-dependent methyltransferases"/>
    <property type="match status" value="1"/>
</dbReference>
<evidence type="ECO:0000313" key="3">
    <source>
        <dbReference type="Proteomes" id="UP001500843"/>
    </source>
</evidence>
<sequence>MDPAEFWATGDYAVVGDLWAQPGRDLAASLSVEGRDVVDLATGTGVTAIAAAAHGARSVVGVDVTPELLREATRRADEAGVHITWLTADFLSVPLPNGCADLVTSTFGIVFAADPDTALAEARRLTRPGGQIVFTSWSAAGLFGKIRQALASFFPEAPAPWHETADDIRAVAGRDAQVTEESFVMTVESPEQFVSQLEQHSAPVVLGAASLGPVWPQARERLLDTVRAVGDHTGDGFQLPVGYLRTTLTTTTDEPHPTTG</sequence>
<dbReference type="Proteomes" id="UP001500843">
    <property type="component" value="Unassembled WGS sequence"/>
</dbReference>
<protein>
    <recommendedName>
        <fullName evidence="1">Methyltransferase domain-containing protein</fullName>
    </recommendedName>
</protein>
<keyword evidence="3" id="KW-1185">Reference proteome</keyword>
<dbReference type="PANTHER" id="PTHR43591:SF24">
    <property type="entry name" value="2-METHOXY-6-POLYPRENYL-1,4-BENZOQUINOL METHYLASE, MITOCHONDRIAL"/>
    <property type="match status" value="1"/>
</dbReference>
<dbReference type="InterPro" id="IPR041698">
    <property type="entry name" value="Methyltransf_25"/>
</dbReference>
<evidence type="ECO:0000313" key="2">
    <source>
        <dbReference type="EMBL" id="GAA4687428.1"/>
    </source>
</evidence>
<dbReference type="RefSeq" id="WP_253875556.1">
    <property type="nucleotide sequence ID" value="NZ_BAABHM010000002.1"/>
</dbReference>
<dbReference type="Pfam" id="PF13649">
    <property type="entry name" value="Methyltransf_25"/>
    <property type="match status" value="1"/>
</dbReference>
<accession>A0ABP8WF84</accession>
<organism evidence="2 3">
    <name type="scientific">Promicromonospora umidemergens</name>
    <dbReference type="NCBI Taxonomy" id="629679"/>
    <lineage>
        <taxon>Bacteria</taxon>
        <taxon>Bacillati</taxon>
        <taxon>Actinomycetota</taxon>
        <taxon>Actinomycetes</taxon>
        <taxon>Micrococcales</taxon>
        <taxon>Promicromonosporaceae</taxon>
        <taxon>Promicromonospora</taxon>
    </lineage>
</organism>
<name>A0ABP8WF84_9MICO</name>
<dbReference type="InterPro" id="IPR029063">
    <property type="entry name" value="SAM-dependent_MTases_sf"/>
</dbReference>
<dbReference type="Gene3D" id="3.40.50.150">
    <property type="entry name" value="Vaccinia Virus protein VP39"/>
    <property type="match status" value="1"/>
</dbReference>
<gene>
    <name evidence="2" type="ORF">GCM10023198_02250</name>
</gene>